<sequence>MFTFWSHFFVNNCSNFSLDPKFFKLISNISHTLTSNGSAGGIRGHQRRLTKQMTRIRIRENFLTNRVMKVKERTTNRGPTIARLDIALFRGYSPYLMGCLFDENFGIDLYLKNFKSNLKSTQRCEKKTLIKLTYVNLASQENEI</sequence>
<accession>A0A3M7Q4J8</accession>
<evidence type="ECO:0000313" key="1">
    <source>
        <dbReference type="EMBL" id="RNA06139.1"/>
    </source>
</evidence>
<name>A0A3M7Q4J8_BRAPC</name>
<proteinExistence type="predicted"/>
<evidence type="ECO:0008006" key="3">
    <source>
        <dbReference type="Google" id="ProtNLM"/>
    </source>
</evidence>
<comment type="caution">
    <text evidence="1">The sequence shown here is derived from an EMBL/GenBank/DDBJ whole genome shotgun (WGS) entry which is preliminary data.</text>
</comment>
<dbReference type="AlphaFoldDB" id="A0A3M7Q4J8"/>
<reference evidence="1 2" key="1">
    <citation type="journal article" date="2018" name="Sci. Rep.">
        <title>Genomic signatures of local adaptation to the degree of environmental predictability in rotifers.</title>
        <authorList>
            <person name="Franch-Gras L."/>
            <person name="Hahn C."/>
            <person name="Garcia-Roger E.M."/>
            <person name="Carmona M.J."/>
            <person name="Serra M."/>
            <person name="Gomez A."/>
        </authorList>
    </citation>
    <scope>NUCLEOTIDE SEQUENCE [LARGE SCALE GENOMIC DNA]</scope>
    <source>
        <strain evidence="1">HYR1</strain>
    </source>
</reference>
<keyword evidence="2" id="KW-1185">Reference proteome</keyword>
<protein>
    <recommendedName>
        <fullName evidence="3">RNA-directed DNA polymerase from mobile element jockey-like</fullName>
    </recommendedName>
</protein>
<organism evidence="1 2">
    <name type="scientific">Brachionus plicatilis</name>
    <name type="common">Marine rotifer</name>
    <name type="synonym">Brachionus muelleri</name>
    <dbReference type="NCBI Taxonomy" id="10195"/>
    <lineage>
        <taxon>Eukaryota</taxon>
        <taxon>Metazoa</taxon>
        <taxon>Spiralia</taxon>
        <taxon>Gnathifera</taxon>
        <taxon>Rotifera</taxon>
        <taxon>Eurotatoria</taxon>
        <taxon>Monogononta</taxon>
        <taxon>Pseudotrocha</taxon>
        <taxon>Ploima</taxon>
        <taxon>Brachionidae</taxon>
        <taxon>Brachionus</taxon>
    </lineage>
</organism>
<dbReference type="EMBL" id="REGN01007481">
    <property type="protein sequence ID" value="RNA06139.1"/>
    <property type="molecule type" value="Genomic_DNA"/>
</dbReference>
<dbReference type="Proteomes" id="UP000276133">
    <property type="component" value="Unassembled WGS sequence"/>
</dbReference>
<gene>
    <name evidence="1" type="ORF">BpHYR1_019612</name>
</gene>
<evidence type="ECO:0000313" key="2">
    <source>
        <dbReference type="Proteomes" id="UP000276133"/>
    </source>
</evidence>